<protein>
    <submittedName>
        <fullName evidence="2">Uncharacterized protein</fullName>
    </submittedName>
</protein>
<sequence length="228" mass="24020">MCRSWGSPFVLAPVALTLSGTERGQGKLRSPAGLPSTASRPFLRSPRMRVVRQLGRLRLTTVPAPAASFAECPCDSAPGRHIGGGARVEAAALRGAADARRAARMKGPLWLRCAAAWGCDSPLCAPLLYSVRVCEKGGAPSLLAGQGDHSRRRQPAKLRPPHAQRQHHAPTNYSIEATNVEALHQALSVSGVNIGAQSRTKKSHPAVAGITTTGTESETWSASVPCAR</sequence>
<reference evidence="2" key="1">
    <citation type="journal article" date="2020" name="Cell">
        <title>Large-Scale Comparative Analyses of Tick Genomes Elucidate Their Genetic Diversity and Vector Capacities.</title>
        <authorList>
            <consortium name="Tick Genome and Microbiome Consortium (TIGMIC)"/>
            <person name="Jia N."/>
            <person name="Wang J."/>
            <person name="Shi W."/>
            <person name="Du L."/>
            <person name="Sun Y."/>
            <person name="Zhan W."/>
            <person name="Jiang J.F."/>
            <person name="Wang Q."/>
            <person name="Zhang B."/>
            <person name="Ji P."/>
            <person name="Bell-Sakyi L."/>
            <person name="Cui X.M."/>
            <person name="Yuan T.T."/>
            <person name="Jiang B.G."/>
            <person name="Yang W.F."/>
            <person name="Lam T.T."/>
            <person name="Chang Q.C."/>
            <person name="Ding S.J."/>
            <person name="Wang X.J."/>
            <person name="Zhu J.G."/>
            <person name="Ruan X.D."/>
            <person name="Zhao L."/>
            <person name="Wei J.T."/>
            <person name="Ye R.Z."/>
            <person name="Que T.C."/>
            <person name="Du C.H."/>
            <person name="Zhou Y.H."/>
            <person name="Cheng J.X."/>
            <person name="Dai P.F."/>
            <person name="Guo W.B."/>
            <person name="Han X.H."/>
            <person name="Huang E.J."/>
            <person name="Li L.F."/>
            <person name="Wei W."/>
            <person name="Gao Y.C."/>
            <person name="Liu J.Z."/>
            <person name="Shao H.Z."/>
            <person name="Wang X."/>
            <person name="Wang C.C."/>
            <person name="Yang T.C."/>
            <person name="Huo Q.B."/>
            <person name="Li W."/>
            <person name="Chen H.Y."/>
            <person name="Chen S.E."/>
            <person name="Zhou L.G."/>
            <person name="Ni X.B."/>
            <person name="Tian J.H."/>
            <person name="Sheng Y."/>
            <person name="Liu T."/>
            <person name="Pan Y.S."/>
            <person name="Xia L.Y."/>
            <person name="Li J."/>
            <person name="Zhao F."/>
            <person name="Cao W.C."/>
        </authorList>
    </citation>
    <scope>NUCLEOTIDE SEQUENCE</scope>
    <source>
        <strain evidence="2">Rsan-2018</strain>
    </source>
</reference>
<feature type="compositionally biased region" description="Basic residues" evidence="1">
    <location>
        <begin position="150"/>
        <end position="168"/>
    </location>
</feature>
<gene>
    <name evidence="2" type="ORF">HPB52_011502</name>
</gene>
<accession>A0A9D4T9I5</accession>
<proteinExistence type="predicted"/>
<dbReference type="EMBL" id="JABSTV010001245">
    <property type="protein sequence ID" value="KAH7983364.1"/>
    <property type="molecule type" value="Genomic_DNA"/>
</dbReference>
<keyword evidence="3" id="KW-1185">Reference proteome</keyword>
<reference evidence="2" key="2">
    <citation type="submission" date="2021-09" db="EMBL/GenBank/DDBJ databases">
        <authorList>
            <person name="Jia N."/>
            <person name="Wang J."/>
            <person name="Shi W."/>
            <person name="Du L."/>
            <person name="Sun Y."/>
            <person name="Zhan W."/>
            <person name="Jiang J."/>
            <person name="Wang Q."/>
            <person name="Zhang B."/>
            <person name="Ji P."/>
            <person name="Sakyi L.B."/>
            <person name="Cui X."/>
            <person name="Yuan T."/>
            <person name="Jiang B."/>
            <person name="Yang W."/>
            <person name="Lam T.T.-Y."/>
            <person name="Chang Q."/>
            <person name="Ding S."/>
            <person name="Wang X."/>
            <person name="Zhu J."/>
            <person name="Ruan X."/>
            <person name="Zhao L."/>
            <person name="Wei J."/>
            <person name="Que T."/>
            <person name="Du C."/>
            <person name="Cheng J."/>
            <person name="Dai P."/>
            <person name="Han X."/>
            <person name="Huang E."/>
            <person name="Gao Y."/>
            <person name="Liu J."/>
            <person name="Shao H."/>
            <person name="Ye R."/>
            <person name="Li L."/>
            <person name="Wei W."/>
            <person name="Wang X."/>
            <person name="Wang C."/>
            <person name="Huo Q."/>
            <person name="Li W."/>
            <person name="Guo W."/>
            <person name="Chen H."/>
            <person name="Chen S."/>
            <person name="Zhou L."/>
            <person name="Zhou L."/>
            <person name="Ni X."/>
            <person name="Tian J."/>
            <person name="Zhou Y."/>
            <person name="Sheng Y."/>
            <person name="Liu T."/>
            <person name="Pan Y."/>
            <person name="Xia L."/>
            <person name="Li J."/>
            <person name="Zhao F."/>
            <person name="Cao W."/>
        </authorList>
    </citation>
    <scope>NUCLEOTIDE SEQUENCE</scope>
    <source>
        <strain evidence="2">Rsan-2018</strain>
        <tissue evidence="2">Larvae</tissue>
    </source>
</reference>
<dbReference type="Proteomes" id="UP000821837">
    <property type="component" value="Chromosome 1"/>
</dbReference>
<evidence type="ECO:0000313" key="2">
    <source>
        <dbReference type="EMBL" id="KAH7983364.1"/>
    </source>
</evidence>
<feature type="region of interest" description="Disordered" evidence="1">
    <location>
        <begin position="196"/>
        <end position="228"/>
    </location>
</feature>
<dbReference type="AlphaFoldDB" id="A0A9D4T9I5"/>
<feature type="compositionally biased region" description="Polar residues" evidence="1">
    <location>
        <begin position="210"/>
        <end position="222"/>
    </location>
</feature>
<evidence type="ECO:0000256" key="1">
    <source>
        <dbReference type="SAM" id="MobiDB-lite"/>
    </source>
</evidence>
<evidence type="ECO:0000313" key="3">
    <source>
        <dbReference type="Proteomes" id="UP000821837"/>
    </source>
</evidence>
<organism evidence="2 3">
    <name type="scientific">Rhipicephalus sanguineus</name>
    <name type="common">Brown dog tick</name>
    <name type="synonym">Ixodes sanguineus</name>
    <dbReference type="NCBI Taxonomy" id="34632"/>
    <lineage>
        <taxon>Eukaryota</taxon>
        <taxon>Metazoa</taxon>
        <taxon>Ecdysozoa</taxon>
        <taxon>Arthropoda</taxon>
        <taxon>Chelicerata</taxon>
        <taxon>Arachnida</taxon>
        <taxon>Acari</taxon>
        <taxon>Parasitiformes</taxon>
        <taxon>Ixodida</taxon>
        <taxon>Ixodoidea</taxon>
        <taxon>Ixodidae</taxon>
        <taxon>Rhipicephalinae</taxon>
        <taxon>Rhipicephalus</taxon>
        <taxon>Rhipicephalus</taxon>
    </lineage>
</organism>
<feature type="region of interest" description="Disordered" evidence="1">
    <location>
        <begin position="140"/>
        <end position="168"/>
    </location>
</feature>
<comment type="caution">
    <text evidence="2">The sequence shown here is derived from an EMBL/GenBank/DDBJ whole genome shotgun (WGS) entry which is preliminary data.</text>
</comment>
<name>A0A9D4T9I5_RHISA</name>